<protein>
    <submittedName>
        <fullName evidence="1">Uncharacterized protein</fullName>
    </submittedName>
</protein>
<evidence type="ECO:0000313" key="1">
    <source>
        <dbReference type="EMBL" id="MED6146643.1"/>
    </source>
</evidence>
<dbReference type="Proteomes" id="UP001341840">
    <property type="component" value="Unassembled WGS sequence"/>
</dbReference>
<proteinExistence type="predicted"/>
<dbReference type="PANTHER" id="PTHR45631">
    <property type="entry name" value="OS07G0107800 PROTEIN-RELATED"/>
    <property type="match status" value="1"/>
</dbReference>
<reference evidence="1 2" key="1">
    <citation type="journal article" date="2023" name="Plants (Basel)">
        <title>Bridging the Gap: Combining Genomics and Transcriptomics Approaches to Understand Stylosanthes scabra, an Orphan Legume from the Brazilian Caatinga.</title>
        <authorList>
            <person name="Ferreira-Neto J.R.C."/>
            <person name="da Silva M.D."/>
            <person name="Binneck E."/>
            <person name="de Melo N.F."/>
            <person name="da Silva R.H."/>
            <person name="de Melo A.L.T.M."/>
            <person name="Pandolfi V."/>
            <person name="Bustamante F.O."/>
            <person name="Brasileiro-Vidal A.C."/>
            <person name="Benko-Iseppon A.M."/>
        </authorList>
    </citation>
    <scope>NUCLEOTIDE SEQUENCE [LARGE SCALE GENOMIC DNA]</scope>
    <source>
        <tissue evidence="1">Leaves</tissue>
    </source>
</reference>
<sequence length="118" mass="13356">MYSFGIVLLMKIRGQLVIIRREDMTHHTSWQVNSMVAEGDITKVVDSRLQGDFDSNSAWRVVEIAMASVSAISVERPHMSDIVKELKECLAAELARKHNRCDLQNEDLFGQVSVNLLI</sequence>
<name>A0ABU6TFL1_9FABA</name>
<comment type="caution">
    <text evidence="1">The sequence shown here is derived from an EMBL/GenBank/DDBJ whole genome shotgun (WGS) entry which is preliminary data.</text>
</comment>
<dbReference type="EMBL" id="JASCZI010090799">
    <property type="protein sequence ID" value="MED6146643.1"/>
    <property type="molecule type" value="Genomic_DNA"/>
</dbReference>
<dbReference type="PANTHER" id="PTHR45631:SF202">
    <property type="entry name" value="SENESCENCE-INDUCED RECEPTOR-LIKE SERINE_THREONINE-PROTEIN KINASE"/>
    <property type="match status" value="1"/>
</dbReference>
<dbReference type="Gene3D" id="1.10.510.10">
    <property type="entry name" value="Transferase(Phosphotransferase) domain 1"/>
    <property type="match status" value="1"/>
</dbReference>
<organism evidence="1 2">
    <name type="scientific">Stylosanthes scabra</name>
    <dbReference type="NCBI Taxonomy" id="79078"/>
    <lineage>
        <taxon>Eukaryota</taxon>
        <taxon>Viridiplantae</taxon>
        <taxon>Streptophyta</taxon>
        <taxon>Embryophyta</taxon>
        <taxon>Tracheophyta</taxon>
        <taxon>Spermatophyta</taxon>
        <taxon>Magnoliopsida</taxon>
        <taxon>eudicotyledons</taxon>
        <taxon>Gunneridae</taxon>
        <taxon>Pentapetalae</taxon>
        <taxon>rosids</taxon>
        <taxon>fabids</taxon>
        <taxon>Fabales</taxon>
        <taxon>Fabaceae</taxon>
        <taxon>Papilionoideae</taxon>
        <taxon>50 kb inversion clade</taxon>
        <taxon>dalbergioids sensu lato</taxon>
        <taxon>Dalbergieae</taxon>
        <taxon>Pterocarpus clade</taxon>
        <taxon>Stylosanthes</taxon>
    </lineage>
</organism>
<evidence type="ECO:0000313" key="2">
    <source>
        <dbReference type="Proteomes" id="UP001341840"/>
    </source>
</evidence>
<keyword evidence="2" id="KW-1185">Reference proteome</keyword>
<gene>
    <name evidence="1" type="ORF">PIB30_036433</name>
</gene>
<accession>A0ABU6TFL1</accession>